<reference evidence="2" key="1">
    <citation type="journal article" date="2013" name="J. Plant Res.">
        <title>Effect of fungi and light on seed germination of three Opuntia species from semiarid lands of central Mexico.</title>
        <authorList>
            <person name="Delgado-Sanchez P."/>
            <person name="Jimenez-Bremont J.F."/>
            <person name="Guerrero-Gonzalez Mde L."/>
            <person name="Flores J."/>
        </authorList>
    </citation>
    <scope>NUCLEOTIDE SEQUENCE</scope>
    <source>
        <tissue evidence="2">Cladode</tissue>
    </source>
</reference>
<sequence>MLAAAAAATTTTTTKISTSTSSPLLRAARHRFASTLSSLSSPSSSTVYTAGTRFSGRRTVSFPSPLRFLRWSHGVGWNSPFSLRAQCRTAASPGVERFQRRIATMGKINGKL</sequence>
<dbReference type="AlphaFoldDB" id="A0A7C9CBZ9"/>
<feature type="region of interest" description="Disordered" evidence="1">
    <location>
        <begin position="1"/>
        <end position="22"/>
    </location>
</feature>
<proteinExistence type="predicted"/>
<reference evidence="2" key="2">
    <citation type="submission" date="2020-07" db="EMBL/GenBank/DDBJ databases">
        <authorList>
            <person name="Vera ALvarez R."/>
            <person name="Arias-Moreno D.M."/>
            <person name="Jimenez-Jacinto V."/>
            <person name="Jimenez-Bremont J.F."/>
            <person name="Swaminathan K."/>
            <person name="Moose S.P."/>
            <person name="Guerrero-Gonzalez M.L."/>
            <person name="Marino-Ramirez L."/>
            <person name="Landsman D."/>
            <person name="Rodriguez-Kessler M."/>
            <person name="Delgado-Sanchez P."/>
        </authorList>
    </citation>
    <scope>NUCLEOTIDE SEQUENCE</scope>
    <source>
        <tissue evidence="2">Cladode</tissue>
    </source>
</reference>
<name>A0A7C9CBZ9_OPUST</name>
<accession>A0A7C9CBZ9</accession>
<evidence type="ECO:0000256" key="1">
    <source>
        <dbReference type="SAM" id="MobiDB-lite"/>
    </source>
</evidence>
<organism evidence="2">
    <name type="scientific">Opuntia streptacantha</name>
    <name type="common">Prickly pear cactus</name>
    <name type="synonym">Opuntia cardona</name>
    <dbReference type="NCBI Taxonomy" id="393608"/>
    <lineage>
        <taxon>Eukaryota</taxon>
        <taxon>Viridiplantae</taxon>
        <taxon>Streptophyta</taxon>
        <taxon>Embryophyta</taxon>
        <taxon>Tracheophyta</taxon>
        <taxon>Spermatophyta</taxon>
        <taxon>Magnoliopsida</taxon>
        <taxon>eudicotyledons</taxon>
        <taxon>Gunneridae</taxon>
        <taxon>Pentapetalae</taxon>
        <taxon>Caryophyllales</taxon>
        <taxon>Cactineae</taxon>
        <taxon>Cactaceae</taxon>
        <taxon>Opuntioideae</taxon>
        <taxon>Opuntia</taxon>
    </lineage>
</organism>
<dbReference type="EMBL" id="GISG01002859">
    <property type="protein sequence ID" value="MBA4614566.1"/>
    <property type="molecule type" value="Transcribed_RNA"/>
</dbReference>
<evidence type="ECO:0000313" key="2">
    <source>
        <dbReference type="EMBL" id="MBA4614566.1"/>
    </source>
</evidence>
<protein>
    <submittedName>
        <fullName evidence="2">Uncharacterized protein</fullName>
    </submittedName>
</protein>